<comment type="subcellular location">
    <subcellularLocation>
        <location evidence="1">Membrane</location>
    </subcellularLocation>
</comment>
<evidence type="ECO:0000256" key="4">
    <source>
        <dbReference type="ARBA" id="ARBA00022946"/>
    </source>
</evidence>
<protein>
    <submittedName>
        <fullName evidence="7">ETC complex I subunit</fullName>
    </submittedName>
</protein>
<keyword evidence="2" id="KW-0813">Transport</keyword>
<evidence type="ECO:0000256" key="3">
    <source>
        <dbReference type="ARBA" id="ARBA00022660"/>
    </source>
</evidence>
<dbReference type="EMBL" id="JAOVZQ010000001">
    <property type="protein sequence ID" value="MCY0095126.1"/>
    <property type="molecule type" value="Genomic_DNA"/>
</dbReference>
<keyword evidence="3" id="KW-0679">Respiratory chain</keyword>
<dbReference type="PANTHER" id="PTHR12219:SF8">
    <property type="entry name" value="NADH DEHYDROGENASE [UBIQUINONE] IRON-SULFUR PROTEIN 4, MITOCHONDRIAL"/>
    <property type="match status" value="1"/>
</dbReference>
<reference evidence="7" key="1">
    <citation type="submission" date="2022-10" db="EMBL/GenBank/DDBJ databases">
        <title>Hoeflea sp. J2-29, isolated from marine algae.</title>
        <authorList>
            <person name="Kristyanto S."/>
            <person name="Kim J.M."/>
            <person name="Jeon C.O."/>
        </authorList>
    </citation>
    <scope>NUCLEOTIDE SEQUENCE</scope>
    <source>
        <strain evidence="7">J2-29</strain>
    </source>
</reference>
<dbReference type="InterPro" id="IPR006885">
    <property type="entry name" value="NADH_UbQ_FeS_4_mit-like"/>
</dbReference>
<dbReference type="PANTHER" id="PTHR12219">
    <property type="entry name" value="NADH-UBIQUINONE OXIDOREDUCTASE"/>
    <property type="match status" value="1"/>
</dbReference>
<dbReference type="Pfam" id="PF04800">
    <property type="entry name" value="NDUS4"/>
    <property type="match status" value="1"/>
</dbReference>
<evidence type="ECO:0000256" key="6">
    <source>
        <dbReference type="ARBA" id="ARBA00023136"/>
    </source>
</evidence>
<evidence type="ECO:0000256" key="2">
    <source>
        <dbReference type="ARBA" id="ARBA00022448"/>
    </source>
</evidence>
<dbReference type="RefSeq" id="WP_267613022.1">
    <property type="nucleotide sequence ID" value="NZ_JAOVZQ010000001.1"/>
</dbReference>
<keyword evidence="5" id="KW-0249">Electron transport</keyword>
<comment type="caution">
    <text evidence="7">The sequence shown here is derived from an EMBL/GenBank/DDBJ whole genome shotgun (WGS) entry which is preliminary data.</text>
</comment>
<evidence type="ECO:0000313" key="7">
    <source>
        <dbReference type="EMBL" id="MCY0095126.1"/>
    </source>
</evidence>
<evidence type="ECO:0000256" key="5">
    <source>
        <dbReference type="ARBA" id="ARBA00022982"/>
    </source>
</evidence>
<dbReference type="Proteomes" id="UP001081283">
    <property type="component" value="Unassembled WGS sequence"/>
</dbReference>
<dbReference type="Gene3D" id="3.30.160.190">
    <property type="entry name" value="atu1810 like domain"/>
    <property type="match status" value="1"/>
</dbReference>
<evidence type="ECO:0000256" key="1">
    <source>
        <dbReference type="ARBA" id="ARBA00004370"/>
    </source>
</evidence>
<keyword evidence="6" id="KW-0472">Membrane</keyword>
<sequence>MTAKIYRPAKTAMQSGTAKTQDWVLEFEPETPRWIDPMMGYTSSGDMNSQIRMSFETREMAVAYAVRNGIPFRVIEPKESKRRQIAYADNFRYDRRIPWTH</sequence>
<name>A0ABT3YGU9_9HYPH</name>
<keyword evidence="8" id="KW-1185">Reference proteome</keyword>
<dbReference type="InterPro" id="IPR038532">
    <property type="entry name" value="NDUFS4-like_sf"/>
</dbReference>
<gene>
    <name evidence="7" type="ORF">OEG82_13990</name>
</gene>
<keyword evidence="4" id="KW-0809">Transit peptide</keyword>
<proteinExistence type="predicted"/>
<organism evidence="7 8">
    <name type="scientific">Hoeflea ulvae</name>
    <dbReference type="NCBI Taxonomy" id="2983764"/>
    <lineage>
        <taxon>Bacteria</taxon>
        <taxon>Pseudomonadati</taxon>
        <taxon>Pseudomonadota</taxon>
        <taxon>Alphaproteobacteria</taxon>
        <taxon>Hyphomicrobiales</taxon>
        <taxon>Rhizobiaceae</taxon>
        <taxon>Hoeflea</taxon>
    </lineage>
</organism>
<accession>A0ABT3YGU9</accession>
<evidence type="ECO:0000313" key="8">
    <source>
        <dbReference type="Proteomes" id="UP001081283"/>
    </source>
</evidence>